<evidence type="ECO:0000256" key="5">
    <source>
        <dbReference type="ARBA" id="ARBA00023237"/>
    </source>
</evidence>
<comment type="subcellular location">
    <subcellularLocation>
        <location evidence="1">Cell outer membrane</location>
    </subcellularLocation>
</comment>
<dbReference type="STRING" id="687842.ASU31_18960"/>
<reference evidence="7 8" key="1">
    <citation type="submission" date="2015-11" db="EMBL/GenBank/DDBJ databases">
        <title>Sequence of Pedobacter ginsenosidimutans.</title>
        <authorList>
            <person name="Carson E."/>
            <person name="Keyser V."/>
            <person name="Newman J."/>
            <person name="Miller J."/>
        </authorList>
    </citation>
    <scope>NUCLEOTIDE SEQUENCE [LARGE SCALE GENOMIC DNA]</scope>
    <source>
        <strain evidence="7 8">KACC 14530</strain>
    </source>
</reference>
<dbReference type="PROSITE" id="PS51257">
    <property type="entry name" value="PROKAR_LIPOPROTEIN"/>
    <property type="match status" value="1"/>
</dbReference>
<evidence type="ECO:0000256" key="4">
    <source>
        <dbReference type="ARBA" id="ARBA00023136"/>
    </source>
</evidence>
<dbReference type="InterPro" id="IPR012944">
    <property type="entry name" value="SusD_RagB_dom"/>
</dbReference>
<accession>A0A0T5VKV1</accession>
<protein>
    <recommendedName>
        <fullName evidence="6">RagB/SusD domain-containing protein</fullName>
    </recommendedName>
</protein>
<dbReference type="Gene3D" id="1.25.40.390">
    <property type="match status" value="1"/>
</dbReference>
<gene>
    <name evidence="7" type="ORF">ASU31_18960</name>
</gene>
<evidence type="ECO:0000256" key="2">
    <source>
        <dbReference type="ARBA" id="ARBA00006275"/>
    </source>
</evidence>
<dbReference type="AlphaFoldDB" id="A0A0T5VKV1"/>
<sequence>MNKNLYITITSCLLFVLVLSSILSCKKAFDIEPEDALEASQTYRNVYDADAAVLGIYGKFVKLADKYMLLNELRGDLLDVTSNANNYLKQLGTQTVAADNPYADPKPFYEVIINCNDALKNFNIMREKKLLDNTQYYQRYTDILFLRSWLYLQLGIHYGTVPYVTDALTTIADLQDESKFPKLSFEDLLSRLIAETEATPREYLNQNTSAASPTLILPMDVYIVKDGVFKFFIQRRSFLGDLNLWKGNYLKAAGYYKDVMETGTNSSTGSDQQIDLYDTYRVGDDNSQDHSLKTTAVLNPWTKIFSAPLADRIANWERMWTLPFSSNFSPGNPLFTLFSKSGDYLVKPSSLSIRNWNNQIRTDGSLTDRRGLDMSYRLVNGIEPEVLKYSQNYSLSTPFDKTGVWVIYRAAVLHLRYAEAANRLDRRVLAGALVNSGIKAAFGTKALYNGVPDSYPFDFNGDGGTIRGNWYRNSGIRGRAVNQDYPITVANTVLEVEDRIMQEEALETAFEGYRWQDLLRIALRRQSTDPNYLADKIAAKFEAAGDGASASLVRSRLANKENWYLPFKLK</sequence>
<dbReference type="Pfam" id="PF07980">
    <property type="entry name" value="SusD_RagB"/>
    <property type="match status" value="1"/>
</dbReference>
<evidence type="ECO:0000256" key="3">
    <source>
        <dbReference type="ARBA" id="ARBA00022729"/>
    </source>
</evidence>
<dbReference type="EMBL" id="LMZQ01000017">
    <property type="protein sequence ID" value="KRT14508.1"/>
    <property type="molecule type" value="Genomic_DNA"/>
</dbReference>
<dbReference type="RefSeq" id="WP_057933850.1">
    <property type="nucleotide sequence ID" value="NZ_LMZQ01000017.1"/>
</dbReference>
<keyword evidence="8" id="KW-1185">Reference proteome</keyword>
<organism evidence="7 8">
    <name type="scientific">Pedobacter ginsenosidimutans</name>
    <dbReference type="NCBI Taxonomy" id="687842"/>
    <lineage>
        <taxon>Bacteria</taxon>
        <taxon>Pseudomonadati</taxon>
        <taxon>Bacteroidota</taxon>
        <taxon>Sphingobacteriia</taxon>
        <taxon>Sphingobacteriales</taxon>
        <taxon>Sphingobacteriaceae</taxon>
        <taxon>Pedobacter</taxon>
    </lineage>
</organism>
<dbReference type="OrthoDB" id="1035036at2"/>
<proteinExistence type="inferred from homology"/>
<keyword evidence="4" id="KW-0472">Membrane</keyword>
<dbReference type="GO" id="GO:0009279">
    <property type="term" value="C:cell outer membrane"/>
    <property type="evidence" value="ECO:0007669"/>
    <property type="project" value="UniProtKB-SubCell"/>
</dbReference>
<comment type="caution">
    <text evidence="7">The sequence shown here is derived from an EMBL/GenBank/DDBJ whole genome shotgun (WGS) entry which is preliminary data.</text>
</comment>
<evidence type="ECO:0000256" key="1">
    <source>
        <dbReference type="ARBA" id="ARBA00004442"/>
    </source>
</evidence>
<dbReference type="SUPFAM" id="SSF48452">
    <property type="entry name" value="TPR-like"/>
    <property type="match status" value="1"/>
</dbReference>
<dbReference type="InterPro" id="IPR011990">
    <property type="entry name" value="TPR-like_helical_dom_sf"/>
</dbReference>
<keyword evidence="3" id="KW-0732">Signal</keyword>
<keyword evidence="5" id="KW-0998">Cell outer membrane</keyword>
<evidence type="ECO:0000313" key="8">
    <source>
        <dbReference type="Proteomes" id="UP000051950"/>
    </source>
</evidence>
<evidence type="ECO:0000313" key="7">
    <source>
        <dbReference type="EMBL" id="KRT14508.1"/>
    </source>
</evidence>
<comment type="similarity">
    <text evidence="2">Belongs to the SusD family.</text>
</comment>
<feature type="domain" description="RagB/SusD" evidence="6">
    <location>
        <begin position="402"/>
        <end position="566"/>
    </location>
</feature>
<dbReference type="Proteomes" id="UP000051950">
    <property type="component" value="Unassembled WGS sequence"/>
</dbReference>
<name>A0A0T5VKV1_9SPHI</name>
<evidence type="ECO:0000259" key="6">
    <source>
        <dbReference type="Pfam" id="PF07980"/>
    </source>
</evidence>